<dbReference type="GO" id="GO:0031683">
    <property type="term" value="F:G-protein beta/gamma-subunit complex binding"/>
    <property type="evidence" value="ECO:0007669"/>
    <property type="project" value="InterPro"/>
</dbReference>
<dbReference type="PANTHER" id="PTHR10218">
    <property type="entry name" value="GTP-BINDING PROTEIN ALPHA SUBUNIT"/>
    <property type="match status" value="1"/>
</dbReference>
<feature type="region of interest" description="Disordered" evidence="7">
    <location>
        <begin position="178"/>
        <end position="209"/>
    </location>
</feature>
<dbReference type="PANTHER" id="PTHR10218:SF360">
    <property type="entry name" value="GUANINE NUCLEOTIDE-BINDING PROTEIN SUBUNIT ALPHA HOMOLOG"/>
    <property type="match status" value="1"/>
</dbReference>
<dbReference type="InterPro" id="IPR011025">
    <property type="entry name" value="GproteinA_insert"/>
</dbReference>
<dbReference type="GO" id="GO:0046872">
    <property type="term" value="F:metal ion binding"/>
    <property type="evidence" value="ECO:0007669"/>
    <property type="project" value="UniProtKB-KW"/>
</dbReference>
<dbReference type="AlphaFoldDB" id="A0A0D0CZK6"/>
<evidence type="ECO:0000256" key="5">
    <source>
        <dbReference type="PIRSR" id="PIRSR601019-1"/>
    </source>
</evidence>
<keyword evidence="2 5" id="KW-0547">Nucleotide-binding</keyword>
<feature type="binding site" evidence="6">
    <location>
        <position position="275"/>
    </location>
    <ligand>
        <name>Mg(2+)</name>
        <dbReference type="ChEBI" id="CHEBI:18420"/>
    </ligand>
</feature>
<dbReference type="GO" id="GO:0003924">
    <property type="term" value="F:GTPase activity"/>
    <property type="evidence" value="ECO:0007669"/>
    <property type="project" value="InterPro"/>
</dbReference>
<sequence length="458" mass="51720">MGREPTETLAAVAHTHEDCENGRLIQERRAKKISHEIDEEINARRLAEKQRAVPIKVLLLGKSTTLKNFQLISSPKPFKAERASWRAVIQLNVARSICIIIDAISTAQQATSSPISPSSPHSLDETPSVPLPAFDDLPTLTPEHLKLKMRLSPILQVEESLGRKLELEATSITNVPRPTRPWKSAFSRPSPSSRNSMDSEQGIDFDDPNDPGVILHNCAEDMIKLWNDPTIRALLKALRLRLEDTPGFFLDDLERVTALKYIPTDDDVLKARLKTTGVTEHRFVLTTGGMLHRDWRIFKVGGARSLRVAAWAPFFDSVHAIILLAPLSCFDQFLVEDPTVNRLEDSLLLWKTIVSNQLLQNTQLILFLNKCDVLKAKLESGIQFNKWVVSYGDRPNTFDGVSKYMREKFATMHKNHSTTARAFYCHLTLVTDVKSTFLILVDVRESIIRKSMSNSRLL</sequence>
<dbReference type="Gene3D" id="3.40.50.300">
    <property type="entry name" value="P-loop containing nucleotide triphosphate hydrolases"/>
    <property type="match status" value="1"/>
</dbReference>
<evidence type="ECO:0008006" key="10">
    <source>
        <dbReference type="Google" id="ProtNLM"/>
    </source>
</evidence>
<accession>A0A0D0CZK6</accession>
<proteinExistence type="predicted"/>
<dbReference type="HOGENOM" id="CLU_014184_1_1_1"/>
<feature type="binding site" evidence="5">
    <location>
        <begin position="369"/>
        <end position="372"/>
    </location>
    <ligand>
        <name>GTP</name>
        <dbReference type="ChEBI" id="CHEBI:37565"/>
    </ligand>
</feature>
<dbReference type="PRINTS" id="PR00318">
    <property type="entry name" value="GPROTEINA"/>
</dbReference>
<dbReference type="SMART" id="SM00275">
    <property type="entry name" value="G_alpha"/>
    <property type="match status" value="1"/>
</dbReference>
<evidence type="ECO:0000256" key="2">
    <source>
        <dbReference type="ARBA" id="ARBA00022741"/>
    </source>
</evidence>
<dbReference type="GO" id="GO:0007188">
    <property type="term" value="P:adenylate cyclase-modulating G protein-coupled receptor signaling pathway"/>
    <property type="evidence" value="ECO:0007669"/>
    <property type="project" value="TreeGrafter"/>
</dbReference>
<keyword evidence="1 6" id="KW-0479">Metal-binding</keyword>
<dbReference type="SUPFAM" id="SSF47895">
    <property type="entry name" value="Transducin (alpha subunit), insertion domain"/>
    <property type="match status" value="1"/>
</dbReference>
<dbReference type="OrthoDB" id="5817230at2759"/>
<evidence type="ECO:0000256" key="7">
    <source>
        <dbReference type="SAM" id="MobiDB-lite"/>
    </source>
</evidence>
<gene>
    <name evidence="8" type="ORF">GYMLUDRAFT_73000</name>
</gene>
<dbReference type="GO" id="GO:0001664">
    <property type="term" value="F:G protein-coupled receptor binding"/>
    <property type="evidence" value="ECO:0007669"/>
    <property type="project" value="TreeGrafter"/>
</dbReference>
<dbReference type="InterPro" id="IPR001019">
    <property type="entry name" value="Gprotein_alpha_su"/>
</dbReference>
<organism evidence="8 9">
    <name type="scientific">Collybiopsis luxurians FD-317 M1</name>
    <dbReference type="NCBI Taxonomy" id="944289"/>
    <lineage>
        <taxon>Eukaryota</taxon>
        <taxon>Fungi</taxon>
        <taxon>Dikarya</taxon>
        <taxon>Basidiomycota</taxon>
        <taxon>Agaricomycotina</taxon>
        <taxon>Agaricomycetes</taxon>
        <taxon>Agaricomycetidae</taxon>
        <taxon>Agaricales</taxon>
        <taxon>Marasmiineae</taxon>
        <taxon>Omphalotaceae</taxon>
        <taxon>Collybiopsis</taxon>
        <taxon>Collybiopsis luxurians</taxon>
    </lineage>
</organism>
<evidence type="ECO:0000256" key="3">
    <source>
        <dbReference type="ARBA" id="ARBA00023134"/>
    </source>
</evidence>
<evidence type="ECO:0000313" key="9">
    <source>
        <dbReference type="Proteomes" id="UP000053593"/>
    </source>
</evidence>
<dbReference type="Pfam" id="PF00503">
    <property type="entry name" value="G-alpha"/>
    <property type="match status" value="1"/>
</dbReference>
<dbReference type="SUPFAM" id="SSF52540">
    <property type="entry name" value="P-loop containing nucleoside triphosphate hydrolases"/>
    <property type="match status" value="1"/>
</dbReference>
<keyword evidence="6" id="KW-0460">Magnesium</keyword>
<dbReference type="InterPro" id="IPR027417">
    <property type="entry name" value="P-loop_NTPase"/>
</dbReference>
<evidence type="ECO:0000256" key="4">
    <source>
        <dbReference type="ARBA" id="ARBA00023224"/>
    </source>
</evidence>
<evidence type="ECO:0000256" key="1">
    <source>
        <dbReference type="ARBA" id="ARBA00022723"/>
    </source>
</evidence>
<dbReference type="GO" id="GO:0005737">
    <property type="term" value="C:cytoplasm"/>
    <property type="evidence" value="ECO:0007669"/>
    <property type="project" value="TreeGrafter"/>
</dbReference>
<dbReference type="Proteomes" id="UP000053593">
    <property type="component" value="Unassembled WGS sequence"/>
</dbReference>
<dbReference type="FunFam" id="3.40.50.300:FF:000692">
    <property type="entry name" value="Guanine nucleotide-binding protein subunit alpha"/>
    <property type="match status" value="1"/>
</dbReference>
<keyword evidence="9" id="KW-1185">Reference proteome</keyword>
<reference evidence="8 9" key="1">
    <citation type="submission" date="2014-04" db="EMBL/GenBank/DDBJ databases">
        <title>Evolutionary Origins and Diversification of the Mycorrhizal Mutualists.</title>
        <authorList>
            <consortium name="DOE Joint Genome Institute"/>
            <consortium name="Mycorrhizal Genomics Consortium"/>
            <person name="Kohler A."/>
            <person name="Kuo A."/>
            <person name="Nagy L.G."/>
            <person name="Floudas D."/>
            <person name="Copeland A."/>
            <person name="Barry K.W."/>
            <person name="Cichocki N."/>
            <person name="Veneault-Fourrey C."/>
            <person name="LaButti K."/>
            <person name="Lindquist E.A."/>
            <person name="Lipzen A."/>
            <person name="Lundell T."/>
            <person name="Morin E."/>
            <person name="Murat C."/>
            <person name="Riley R."/>
            <person name="Ohm R."/>
            <person name="Sun H."/>
            <person name="Tunlid A."/>
            <person name="Henrissat B."/>
            <person name="Grigoriev I.V."/>
            <person name="Hibbett D.S."/>
            <person name="Martin F."/>
        </authorList>
    </citation>
    <scope>NUCLEOTIDE SEQUENCE [LARGE SCALE GENOMIC DNA]</scope>
    <source>
        <strain evidence="8 9">FD-317 M1</strain>
    </source>
</reference>
<dbReference type="GO" id="GO:0005525">
    <property type="term" value="F:GTP binding"/>
    <property type="evidence" value="ECO:0007669"/>
    <property type="project" value="UniProtKB-KW"/>
</dbReference>
<dbReference type="PROSITE" id="PS51882">
    <property type="entry name" value="G_ALPHA"/>
    <property type="match status" value="1"/>
</dbReference>
<feature type="binding site" evidence="5">
    <location>
        <begin position="269"/>
        <end position="275"/>
    </location>
    <ligand>
        <name>GTP</name>
        <dbReference type="ChEBI" id="CHEBI:37565"/>
    </ligand>
</feature>
<protein>
    <recommendedName>
        <fullName evidence="10">G-alpha-domain-containing protein</fullName>
    </recommendedName>
</protein>
<evidence type="ECO:0000313" key="8">
    <source>
        <dbReference type="EMBL" id="KIK61988.1"/>
    </source>
</evidence>
<dbReference type="Gene3D" id="1.10.400.10">
    <property type="entry name" value="GI Alpha 1, domain 2-like"/>
    <property type="match status" value="1"/>
</dbReference>
<evidence type="ECO:0000256" key="6">
    <source>
        <dbReference type="PIRSR" id="PIRSR601019-2"/>
    </source>
</evidence>
<dbReference type="GO" id="GO:0005834">
    <property type="term" value="C:heterotrimeric G-protein complex"/>
    <property type="evidence" value="ECO:0007669"/>
    <property type="project" value="TreeGrafter"/>
</dbReference>
<feature type="compositionally biased region" description="Polar residues" evidence="7">
    <location>
        <begin position="187"/>
        <end position="199"/>
    </location>
</feature>
<name>A0A0D0CZK6_9AGAR</name>
<keyword evidence="3 5" id="KW-0342">GTP-binding</keyword>
<dbReference type="EMBL" id="KN834769">
    <property type="protein sequence ID" value="KIK61988.1"/>
    <property type="molecule type" value="Genomic_DNA"/>
</dbReference>
<keyword evidence="4" id="KW-0807">Transducer</keyword>